<dbReference type="OrthoDB" id="2799468at2759"/>
<reference evidence="2 3" key="1">
    <citation type="journal article" date="2011" name="PLoS Genet.">
        <title>Comparative genomic analysis of human fungal pathogens causing paracoccidioidomycosis.</title>
        <authorList>
            <person name="Desjardins C.A."/>
            <person name="Champion M.D."/>
            <person name="Holder J.W."/>
            <person name="Muszewska A."/>
            <person name="Goldberg J."/>
            <person name="Bailao A.M."/>
            <person name="Brigido M.M."/>
            <person name="Ferreira M.E."/>
            <person name="Garcia A.M."/>
            <person name="Grynberg M."/>
            <person name="Gujja S."/>
            <person name="Heiman D.I."/>
            <person name="Henn M.R."/>
            <person name="Kodira C.D."/>
            <person name="Leon-Narvaez H."/>
            <person name="Longo L.V."/>
            <person name="Ma L.J."/>
            <person name="Malavazi I."/>
            <person name="Matsuo A.L."/>
            <person name="Morais F.V."/>
            <person name="Pereira M."/>
            <person name="Rodriguez-Brito S."/>
            <person name="Sakthikumar S."/>
            <person name="Salem-Izacc S.M."/>
            <person name="Sykes S.M."/>
            <person name="Teixeira M.M."/>
            <person name="Vallejo M.C."/>
            <person name="Walter M.E."/>
            <person name="Yandava C."/>
            <person name="Young S."/>
            <person name="Zeng Q."/>
            <person name="Zucker J."/>
            <person name="Felipe M.S."/>
            <person name="Goldman G.H."/>
            <person name="Haas B.J."/>
            <person name="McEwen J.G."/>
            <person name="Nino-Vega G."/>
            <person name="Puccia R."/>
            <person name="San-Blas G."/>
            <person name="Soares C.M."/>
            <person name="Birren B.W."/>
            <person name="Cuomo C.A."/>
        </authorList>
    </citation>
    <scope>NUCLEOTIDE SEQUENCE [LARGE SCALE GENOMIC DNA]</scope>
    <source>
        <strain evidence="3">ATCC MYA-826 / Pb01</strain>
    </source>
</reference>
<dbReference type="HOGENOM" id="CLU_1496689_0_0_1"/>
<proteinExistence type="predicted"/>
<dbReference type="AlphaFoldDB" id="C1GY67"/>
<evidence type="ECO:0008006" key="4">
    <source>
        <dbReference type="Google" id="ProtNLM"/>
    </source>
</evidence>
<evidence type="ECO:0000256" key="1">
    <source>
        <dbReference type="SAM" id="MobiDB-lite"/>
    </source>
</evidence>
<evidence type="ECO:0000313" key="2">
    <source>
        <dbReference type="EMBL" id="EEH41458.1"/>
    </source>
</evidence>
<name>C1GY67_PARBA</name>
<keyword evidence="3" id="KW-1185">Reference proteome</keyword>
<dbReference type="GeneID" id="9097864"/>
<dbReference type="Proteomes" id="UP000002059">
    <property type="component" value="Partially assembled WGS sequence"/>
</dbReference>
<accession>C1GY67</accession>
<dbReference type="RefSeq" id="XP_002794476.1">
    <property type="nucleotide sequence ID" value="XM_002794430.1"/>
</dbReference>
<gene>
    <name evidence="2" type="ORF">PAAG_03021</name>
</gene>
<dbReference type="KEGG" id="pbl:PAAG_03021"/>
<evidence type="ECO:0000313" key="3">
    <source>
        <dbReference type="Proteomes" id="UP000002059"/>
    </source>
</evidence>
<dbReference type="EMBL" id="KN293999">
    <property type="protein sequence ID" value="EEH41458.1"/>
    <property type="molecule type" value="Genomic_DNA"/>
</dbReference>
<feature type="region of interest" description="Disordered" evidence="1">
    <location>
        <begin position="123"/>
        <end position="180"/>
    </location>
</feature>
<dbReference type="eggNOG" id="ENOG502STFS">
    <property type="taxonomic scope" value="Eukaryota"/>
</dbReference>
<dbReference type="STRING" id="502779.C1GY67"/>
<protein>
    <recommendedName>
        <fullName evidence="4">SMP domain-containing protein</fullName>
    </recommendedName>
</protein>
<sequence>MSGEIPTPEEIKMVEAGERHVSIGEASDISQLETEFRSGDPIKQGPISFVQSDHSKQRNFDNKVEEILAKSPDTITRQDAKELRSLEGRMLGTAPGMQSLSAEVQSIAEINEEIAAATAAHADGDGPCILVPEEDTIEGQSHGSEIIGRRDPHGSRSTRVSSRIVADKRKKSRPANEGNY</sequence>
<dbReference type="OMA" id="MRQMNFE"/>
<organism evidence="2 3">
    <name type="scientific">Paracoccidioides lutzii (strain ATCC MYA-826 / Pb01)</name>
    <name type="common">Paracoccidioides brasiliensis</name>
    <dbReference type="NCBI Taxonomy" id="502779"/>
    <lineage>
        <taxon>Eukaryota</taxon>
        <taxon>Fungi</taxon>
        <taxon>Dikarya</taxon>
        <taxon>Ascomycota</taxon>
        <taxon>Pezizomycotina</taxon>
        <taxon>Eurotiomycetes</taxon>
        <taxon>Eurotiomycetidae</taxon>
        <taxon>Onygenales</taxon>
        <taxon>Ajellomycetaceae</taxon>
        <taxon>Paracoccidioides</taxon>
    </lineage>
</organism>
<dbReference type="VEuPathDB" id="FungiDB:PAAG_03021"/>